<reference evidence="3 4" key="1">
    <citation type="submission" date="2017-03" db="EMBL/GenBank/DDBJ databases">
        <title>Genome sequence of Clostridium hungatei DSM 14427.</title>
        <authorList>
            <person name="Poehlein A."/>
            <person name="Daniel R."/>
        </authorList>
    </citation>
    <scope>NUCLEOTIDE SEQUENCE [LARGE SCALE GENOMIC DNA]</scope>
    <source>
        <strain evidence="3 4">DSM 14427</strain>
    </source>
</reference>
<dbReference type="Gene3D" id="3.30.360.10">
    <property type="entry name" value="Dihydrodipicolinate Reductase, domain 2"/>
    <property type="match status" value="1"/>
</dbReference>
<dbReference type="GO" id="GO:0008654">
    <property type="term" value="P:phospholipid biosynthetic process"/>
    <property type="evidence" value="ECO:0007669"/>
    <property type="project" value="InterPro"/>
</dbReference>
<dbReference type="Pfam" id="PF01658">
    <property type="entry name" value="Inos-1-P_synth"/>
    <property type="match status" value="1"/>
</dbReference>
<dbReference type="InterPro" id="IPR002587">
    <property type="entry name" value="Myo-inos-1-P_Synthase"/>
</dbReference>
<sequence length="404" mass="44795">MCLKLNERKITMKKLKICVIGIKGGISTVLMSGLFRSIKRGVPAGGLLTDTPLFSQCSLPDVDTFEFGGFDIRQIDLYESALQNDQFNVLRLDTEPEIKEWLNSIPIYKGVTLNCGNAISNIAQNGFTHNHSNLREAVSQVCSDLNDFRGKDDCVVVNLSSTEERFVPSESHLSLEGFEKALDNNASDITPGQIYAYSAIKEGIPYVNFTPSTCADIPALVELSNLKKIPQAGKDGKTGETLVKTVLCDMFSIRNLNVDMWYGTNILGNLDGKILDNSNNKSSKIESKKSVLKGCLGYEPASEVRIDYMKPMGDNKVAWDYILFSGFGGAKMTMTFTWQGIDSFLAAPLVVDLVRLIHLASKKGFYGIQNQFAVFFKSPLNSDVNSLVRQYDILKEWVEKLKEA</sequence>
<evidence type="ECO:0000259" key="2">
    <source>
        <dbReference type="Pfam" id="PF01658"/>
    </source>
</evidence>
<dbReference type="GO" id="GO:0004512">
    <property type="term" value="F:inositol-3-phosphate synthase activity"/>
    <property type="evidence" value="ECO:0007669"/>
    <property type="project" value="UniProtKB-EC"/>
</dbReference>
<dbReference type="Gene3D" id="3.40.50.720">
    <property type="entry name" value="NAD(P)-binding Rossmann-like Domain"/>
    <property type="match status" value="1"/>
</dbReference>
<dbReference type="GO" id="GO:0006021">
    <property type="term" value="P:inositol biosynthetic process"/>
    <property type="evidence" value="ECO:0007669"/>
    <property type="project" value="InterPro"/>
</dbReference>
<dbReference type="STRING" id="48256.CLHUN_10400"/>
<dbReference type="EMBL" id="MZGX01000005">
    <property type="protein sequence ID" value="OPX45153.1"/>
    <property type="molecule type" value="Genomic_DNA"/>
</dbReference>
<dbReference type="AlphaFoldDB" id="A0A1V4SMX3"/>
<gene>
    <name evidence="3" type="primary">ino1</name>
    <name evidence="3" type="ORF">CLHUN_10400</name>
</gene>
<protein>
    <submittedName>
        <fullName evidence="3">Inositol-3-phosphate synthase</fullName>
        <ecNumber evidence="3">5.5.1.4</ecNumber>
    </submittedName>
</protein>
<evidence type="ECO:0000313" key="3">
    <source>
        <dbReference type="EMBL" id="OPX45153.1"/>
    </source>
</evidence>
<proteinExistence type="inferred from homology"/>
<feature type="domain" description="Myo-inositol-1-phosphate synthase GAPDH-like" evidence="2">
    <location>
        <begin position="239"/>
        <end position="343"/>
    </location>
</feature>
<dbReference type="Proteomes" id="UP000191554">
    <property type="component" value="Unassembled WGS sequence"/>
</dbReference>
<keyword evidence="4" id="KW-1185">Reference proteome</keyword>
<dbReference type="EC" id="5.5.1.4" evidence="3"/>
<dbReference type="PIRSF" id="PIRSF015578">
    <property type="entry name" value="Myoinos-ppht_syn"/>
    <property type="match status" value="1"/>
</dbReference>
<organism evidence="3 4">
    <name type="scientific">Ruminiclostridium hungatei</name>
    <name type="common">Clostridium hungatei</name>
    <dbReference type="NCBI Taxonomy" id="48256"/>
    <lineage>
        <taxon>Bacteria</taxon>
        <taxon>Bacillati</taxon>
        <taxon>Bacillota</taxon>
        <taxon>Clostridia</taxon>
        <taxon>Eubacteriales</taxon>
        <taxon>Oscillospiraceae</taxon>
        <taxon>Ruminiclostridium</taxon>
    </lineage>
</organism>
<dbReference type="InterPro" id="IPR013021">
    <property type="entry name" value="Myo-inos-1-P_Synthase_GAPDH"/>
</dbReference>
<dbReference type="InterPro" id="IPR036291">
    <property type="entry name" value="NAD(P)-bd_dom_sf"/>
</dbReference>
<keyword evidence="3" id="KW-0413">Isomerase</keyword>
<dbReference type="PANTHER" id="PTHR11510">
    <property type="entry name" value="MYO-INOSITOL-1 PHOSPHATE SYNTHASE"/>
    <property type="match status" value="1"/>
</dbReference>
<evidence type="ECO:0000256" key="1">
    <source>
        <dbReference type="ARBA" id="ARBA00010813"/>
    </source>
</evidence>
<comment type="caution">
    <text evidence="3">The sequence shown here is derived from an EMBL/GenBank/DDBJ whole genome shotgun (WGS) entry which is preliminary data.</text>
</comment>
<name>A0A1V4SMX3_RUMHU</name>
<dbReference type="SUPFAM" id="SSF55347">
    <property type="entry name" value="Glyceraldehyde-3-phosphate dehydrogenase-like, C-terminal domain"/>
    <property type="match status" value="1"/>
</dbReference>
<accession>A0A1V4SMX3</accession>
<dbReference type="SUPFAM" id="SSF51735">
    <property type="entry name" value="NAD(P)-binding Rossmann-fold domains"/>
    <property type="match status" value="1"/>
</dbReference>
<evidence type="ECO:0000313" key="4">
    <source>
        <dbReference type="Proteomes" id="UP000191554"/>
    </source>
</evidence>
<dbReference type="Pfam" id="PF07994">
    <property type="entry name" value="NAD_binding_5"/>
    <property type="match status" value="1"/>
</dbReference>
<comment type="similarity">
    <text evidence="1">Belongs to the myo-inositol 1-phosphate synthase family.</text>
</comment>